<dbReference type="Proteomes" id="UP000504617">
    <property type="component" value="Unplaced"/>
</dbReference>
<dbReference type="GO" id="GO:0007605">
    <property type="term" value="P:sensory perception of sound"/>
    <property type="evidence" value="ECO:0007669"/>
    <property type="project" value="TreeGrafter"/>
</dbReference>
<dbReference type="AlphaFoldDB" id="A0A6I9Z290"/>
<protein>
    <submittedName>
        <fullName evidence="4">Lipoxygenase homology domain-containing protein 1-like</fullName>
    </submittedName>
</protein>
<reference evidence="4" key="1">
    <citation type="submission" date="2025-08" db="UniProtKB">
        <authorList>
            <consortium name="RefSeq"/>
        </authorList>
    </citation>
    <scope>IDENTIFICATION</scope>
    <source>
        <tissue evidence="4">Skeletal muscle</tissue>
    </source>
</reference>
<dbReference type="PANTHER" id="PTHR45901:SF3">
    <property type="entry name" value="LIPOXYGENASE HOMOLOGY DOMAIN-CONTAINING PROTEIN 1"/>
    <property type="match status" value="1"/>
</dbReference>
<dbReference type="GeneID" id="106555762"/>
<evidence type="ECO:0000313" key="4">
    <source>
        <dbReference type="RefSeq" id="XP_013930141.1"/>
    </source>
</evidence>
<dbReference type="PANTHER" id="PTHR45901">
    <property type="entry name" value="PROTEIN CBG12474"/>
    <property type="match status" value="1"/>
</dbReference>
<gene>
    <name evidence="4" type="primary">LOC106555762</name>
</gene>
<comment type="caution">
    <text evidence="1">Lacks conserved residue(s) required for the propagation of feature annotation.</text>
</comment>
<feature type="domain" description="PLAT" evidence="2">
    <location>
        <begin position="194"/>
        <end position="292"/>
    </location>
</feature>
<dbReference type="InterPro" id="IPR001024">
    <property type="entry name" value="PLAT/LH2_dom"/>
</dbReference>
<dbReference type="PROSITE" id="PS50095">
    <property type="entry name" value="PLAT"/>
    <property type="match status" value="2"/>
</dbReference>
<evidence type="ECO:0000259" key="2">
    <source>
        <dbReference type="PROSITE" id="PS50095"/>
    </source>
</evidence>
<proteinExistence type="predicted"/>
<dbReference type="Gene3D" id="2.60.60.20">
    <property type="entry name" value="PLAT/LH2 domain"/>
    <property type="match status" value="3"/>
</dbReference>
<feature type="domain" description="PLAT" evidence="2">
    <location>
        <begin position="1"/>
        <end position="181"/>
    </location>
</feature>
<accession>A0A6I9Z290</accession>
<evidence type="ECO:0000256" key="1">
    <source>
        <dbReference type="PROSITE-ProRule" id="PRU00152"/>
    </source>
</evidence>
<dbReference type="KEGG" id="tsr:106555762"/>
<evidence type="ECO:0000313" key="3">
    <source>
        <dbReference type="Proteomes" id="UP000504617"/>
    </source>
</evidence>
<dbReference type="OrthoDB" id="9047512at2759"/>
<dbReference type="SUPFAM" id="SSF49723">
    <property type="entry name" value="Lipase/lipooxygenase domain (PLAT/LH2 domain)"/>
    <property type="match status" value="4"/>
</dbReference>
<sequence>ISYHISIKTGDVPGASSDSKVLIKLYGEKADTKKELLLVSDNDLGNYFERSRIDIFTLDTMDIGKTSTGPCRVINYEVCTVTGDVRNAGTNAKVFLQVYGELANSTTFTVRVKTGDKKNAGTDSNVFIILYGSKDDTDHSEGWFLDWVEVDASCLGLCLKFPCGRWLDKSEDDGAIERVLFPAELQTVTYTPFVPYEITVYTSDVFGAGTDADVFIVLYGADGVSTQQKPLCQSKREQRLFFKRNSINQFIVELEDVGDILEKIRIGHDGSGINSGWHLDQVDIRRLLPNGK</sequence>
<feature type="non-terminal residue" evidence="4">
    <location>
        <position position="292"/>
    </location>
</feature>
<dbReference type="InterPro" id="IPR052970">
    <property type="entry name" value="Inner_ear_hair_cell_LOXHD"/>
</dbReference>
<keyword evidence="3" id="KW-1185">Reference proteome</keyword>
<dbReference type="Pfam" id="PF01477">
    <property type="entry name" value="PLAT"/>
    <property type="match status" value="1"/>
</dbReference>
<dbReference type="InterPro" id="IPR036392">
    <property type="entry name" value="PLAT/LH2_dom_sf"/>
</dbReference>
<feature type="non-terminal residue" evidence="4">
    <location>
        <position position="1"/>
    </location>
</feature>
<dbReference type="GO" id="GO:0032420">
    <property type="term" value="C:stereocilium"/>
    <property type="evidence" value="ECO:0007669"/>
    <property type="project" value="TreeGrafter"/>
</dbReference>
<organism evidence="3 4">
    <name type="scientific">Thamnophis sirtalis</name>
    <dbReference type="NCBI Taxonomy" id="35019"/>
    <lineage>
        <taxon>Eukaryota</taxon>
        <taxon>Metazoa</taxon>
        <taxon>Chordata</taxon>
        <taxon>Craniata</taxon>
        <taxon>Vertebrata</taxon>
        <taxon>Euteleostomi</taxon>
        <taxon>Lepidosauria</taxon>
        <taxon>Squamata</taxon>
        <taxon>Bifurcata</taxon>
        <taxon>Unidentata</taxon>
        <taxon>Episquamata</taxon>
        <taxon>Toxicofera</taxon>
        <taxon>Serpentes</taxon>
        <taxon>Colubroidea</taxon>
        <taxon>Colubridae</taxon>
        <taxon>Natricinae</taxon>
        <taxon>Thamnophis</taxon>
    </lineage>
</organism>
<dbReference type="RefSeq" id="XP_013930141.1">
    <property type="nucleotide sequence ID" value="XM_014074666.1"/>
</dbReference>
<name>A0A6I9Z290_9SAUR</name>
<dbReference type="Gene3D" id="2.40.180.10">
    <property type="entry name" value="Catalase core domain"/>
    <property type="match status" value="2"/>
</dbReference>